<keyword evidence="9 15" id="KW-0812">Transmembrane</keyword>
<evidence type="ECO:0000256" key="11">
    <source>
        <dbReference type="ARBA" id="ARBA00023136"/>
    </source>
</evidence>
<evidence type="ECO:0000256" key="1">
    <source>
        <dbReference type="ARBA" id="ARBA00004141"/>
    </source>
</evidence>
<evidence type="ECO:0000256" key="4">
    <source>
        <dbReference type="ARBA" id="ARBA00006739"/>
    </source>
</evidence>
<dbReference type="UniPathway" id="UPA00222"/>
<evidence type="ECO:0000256" key="15">
    <source>
        <dbReference type="SAM" id="Phobius"/>
    </source>
</evidence>
<dbReference type="InterPro" id="IPR025993">
    <property type="entry name" value="Ceramide_glucosylTrfase"/>
</dbReference>
<dbReference type="PANTHER" id="PTHR12726:SF0">
    <property type="entry name" value="CERAMIDE GLUCOSYLTRANSFERASE"/>
    <property type="match status" value="1"/>
</dbReference>
<keyword evidence="7" id="KW-0328">Glycosyltransferase</keyword>
<dbReference type="EMBL" id="JABEYC010000448">
    <property type="protein sequence ID" value="KAF4977293.1"/>
    <property type="molecule type" value="Genomic_DNA"/>
</dbReference>
<evidence type="ECO:0000313" key="17">
    <source>
        <dbReference type="Proteomes" id="UP000635477"/>
    </source>
</evidence>
<dbReference type="GO" id="GO:0006679">
    <property type="term" value="P:glucosylceramide biosynthetic process"/>
    <property type="evidence" value="ECO:0007669"/>
    <property type="project" value="TreeGrafter"/>
</dbReference>
<comment type="caution">
    <text evidence="16">The sequence shown here is derived from an EMBL/GenBank/DDBJ whole genome shotgun (WGS) entry which is preliminary data.</text>
</comment>
<reference evidence="16" key="2">
    <citation type="submission" date="2020-05" db="EMBL/GenBank/DDBJ databases">
        <authorList>
            <person name="Kim H.-S."/>
            <person name="Proctor R.H."/>
            <person name="Brown D.W."/>
        </authorList>
    </citation>
    <scope>NUCLEOTIDE SEQUENCE</scope>
    <source>
        <strain evidence="16">NRRL 22465</strain>
    </source>
</reference>
<evidence type="ECO:0000256" key="13">
    <source>
        <dbReference type="ARBA" id="ARBA00031543"/>
    </source>
</evidence>
<dbReference type="Gene3D" id="3.90.550.10">
    <property type="entry name" value="Spore Coat Polysaccharide Biosynthesis Protein SpsA, Chain A"/>
    <property type="match status" value="1"/>
</dbReference>
<keyword evidence="11 15" id="KW-0472">Membrane</keyword>
<dbReference type="SUPFAM" id="SSF53448">
    <property type="entry name" value="Nucleotide-diphospho-sugar transferases"/>
    <property type="match status" value="1"/>
</dbReference>
<gene>
    <name evidence="16" type="ORF">FZEAL_6181</name>
</gene>
<dbReference type="InterPro" id="IPR029044">
    <property type="entry name" value="Nucleotide-diphossugar_trans"/>
</dbReference>
<evidence type="ECO:0000313" key="16">
    <source>
        <dbReference type="EMBL" id="KAF4977293.1"/>
    </source>
</evidence>
<evidence type="ECO:0000256" key="7">
    <source>
        <dbReference type="ARBA" id="ARBA00022676"/>
    </source>
</evidence>
<evidence type="ECO:0000256" key="2">
    <source>
        <dbReference type="ARBA" id="ARBA00004760"/>
    </source>
</evidence>
<dbReference type="EC" id="2.4.1.80" evidence="5"/>
<dbReference type="Proteomes" id="UP000635477">
    <property type="component" value="Unassembled WGS sequence"/>
</dbReference>
<evidence type="ECO:0000256" key="6">
    <source>
        <dbReference type="ARBA" id="ARBA00019988"/>
    </source>
</evidence>
<evidence type="ECO:0000256" key="12">
    <source>
        <dbReference type="ARBA" id="ARBA00031017"/>
    </source>
</evidence>
<protein>
    <recommendedName>
        <fullName evidence="6">Ceramide glucosyltransferase</fullName>
        <ecNumber evidence="5">2.4.1.80</ecNumber>
    </recommendedName>
    <alternativeName>
        <fullName evidence="13">Glucosylceramide synthase</fullName>
    </alternativeName>
    <alternativeName>
        <fullName evidence="14">UDP-glucose ceramide glucosyltransferase</fullName>
    </alternativeName>
    <alternativeName>
        <fullName evidence="12">UDP-glucose:N-acylsphingosine D-glucosyltransferase</fullName>
    </alternativeName>
</protein>
<evidence type="ECO:0000256" key="9">
    <source>
        <dbReference type="ARBA" id="ARBA00022692"/>
    </source>
</evidence>
<dbReference type="OrthoDB" id="1483400at2759"/>
<evidence type="ECO:0000256" key="5">
    <source>
        <dbReference type="ARBA" id="ARBA00012699"/>
    </source>
</evidence>
<accession>A0A8H4XJW2</accession>
<dbReference type="PANTHER" id="PTHR12726">
    <property type="entry name" value="CERAMIDE GLUCOSYLTRANSFERASE"/>
    <property type="match status" value="1"/>
</dbReference>
<dbReference type="GO" id="GO:0008120">
    <property type="term" value="F:ceramide glucosyltransferase activity"/>
    <property type="evidence" value="ECO:0007669"/>
    <property type="project" value="UniProtKB-EC"/>
</dbReference>
<evidence type="ECO:0000256" key="10">
    <source>
        <dbReference type="ARBA" id="ARBA00022989"/>
    </source>
</evidence>
<evidence type="ECO:0000256" key="3">
    <source>
        <dbReference type="ARBA" id="ARBA00004991"/>
    </source>
</evidence>
<dbReference type="GO" id="GO:0016020">
    <property type="term" value="C:membrane"/>
    <property type="evidence" value="ECO:0007669"/>
    <property type="project" value="UniProtKB-SubCell"/>
</dbReference>
<evidence type="ECO:0000256" key="14">
    <source>
        <dbReference type="ARBA" id="ARBA00032575"/>
    </source>
</evidence>
<comment type="similarity">
    <text evidence="4">Belongs to the glycosyltransferase 2 family.</text>
</comment>
<reference evidence="16" key="1">
    <citation type="journal article" date="2020" name="BMC Genomics">
        <title>Correction to: Identification and distribution of gene clusters required for synthesis of sphingolipid metabolism inhibitors in diverse species of the filamentous fungus Fusarium.</title>
        <authorList>
            <person name="Kim H.S."/>
            <person name="Lohmar J.M."/>
            <person name="Busman M."/>
            <person name="Brown D.W."/>
            <person name="Naumann T.A."/>
            <person name="Divon H.H."/>
            <person name="Lysoe E."/>
            <person name="Uhlig S."/>
            <person name="Proctor R.H."/>
        </authorList>
    </citation>
    <scope>NUCLEOTIDE SEQUENCE</scope>
    <source>
        <strain evidence="16">NRRL 22465</strain>
    </source>
</reference>
<evidence type="ECO:0000256" key="8">
    <source>
        <dbReference type="ARBA" id="ARBA00022679"/>
    </source>
</evidence>
<comment type="subcellular location">
    <subcellularLocation>
        <location evidence="1">Membrane</location>
        <topology evidence="1">Multi-pass membrane protein</topology>
    </subcellularLocation>
</comment>
<organism evidence="16 17">
    <name type="scientific">Fusarium zealandicum</name>
    <dbReference type="NCBI Taxonomy" id="1053134"/>
    <lineage>
        <taxon>Eukaryota</taxon>
        <taxon>Fungi</taxon>
        <taxon>Dikarya</taxon>
        <taxon>Ascomycota</taxon>
        <taxon>Pezizomycotina</taxon>
        <taxon>Sordariomycetes</taxon>
        <taxon>Hypocreomycetidae</taxon>
        <taxon>Hypocreales</taxon>
        <taxon>Nectriaceae</taxon>
        <taxon>Fusarium</taxon>
        <taxon>Fusarium staphyleae species complex</taxon>
    </lineage>
</organism>
<name>A0A8H4XJW2_9HYPO</name>
<dbReference type="Pfam" id="PF13506">
    <property type="entry name" value="Glyco_transf_21"/>
    <property type="match status" value="1"/>
</dbReference>
<comment type="pathway">
    <text evidence="2">Lipid metabolism; sphingolipid metabolism.</text>
</comment>
<comment type="pathway">
    <text evidence="3">Sphingolipid metabolism.</text>
</comment>
<feature type="transmembrane region" description="Helical" evidence="15">
    <location>
        <begin position="6"/>
        <end position="31"/>
    </location>
</feature>
<proteinExistence type="inferred from homology"/>
<keyword evidence="10 15" id="KW-1133">Transmembrane helix</keyword>
<dbReference type="AlphaFoldDB" id="A0A8H4XJW2"/>
<sequence>MYTYTQILAAVCLILGIVVVVVICLGVTTIFRNVKHIPGPPVSPDLGQNAPHVTIIRPVKGIEPRLYECIASSFRQAYPQDRFSVRLCIENDRDTAWPILQKVIDDFPTVDACIMYEEEDAALDHTVNMGPNPKIRNLSRAYREAKGDIIWVVDCNVWMGASVMGRMVDKLSGFKIGGSSKPYKFVHQLPIVVDLIDYSTPQIADDQSLLAPTLDQGFASDTVVSDNPDTFQRVKSQGGGRLDEMFMATAHAKFYSGINTSKLAPCVVGKSNMFRKSQLEHATNPAKNPNIPQDKNLPTGVDYFSHNICEDHLIGHLLWLTDLPGFRNHGLVWGDIAVQPMSGMSVRAYTARRIRWLRARKYTVLSATILEPFTESFMFSTYFSFALTTWPYFQESWGIPPTWNAMALAWLFCIITWVTVDWFTFCRLHSGISMEIDDDTPRFAKGSSSQGGLSSRRFLEWLAAWLGREAFALPIWAWAVICGSTVNWRGKSFYVQWDTTVLPVNGEERTVMAREVRTPELERGTSRNKHRVD</sequence>
<keyword evidence="17" id="KW-1185">Reference proteome</keyword>
<keyword evidence="8" id="KW-0808">Transferase</keyword>